<sequence length="135" mass="14662">MPCIWASIRRSSVRVASATISGHVSSKMRASVSCSCSEMFPNRSCSTMSGTSCSMSGWYRSTGEDSRSSLISKGSCFHRSRTSKISPEFSNFFSTINRSNALIISTRLMPCSSIRPTNCSTLSCSIRRSTSSVVI</sequence>
<dbReference type="EMBL" id="HBUE01147007">
    <property type="protein sequence ID" value="CAG6503435.1"/>
    <property type="molecule type" value="Transcribed_RNA"/>
</dbReference>
<reference evidence="1" key="1">
    <citation type="submission" date="2021-05" db="EMBL/GenBank/DDBJ databases">
        <authorList>
            <person name="Alioto T."/>
            <person name="Alioto T."/>
            <person name="Gomez Garrido J."/>
        </authorList>
    </citation>
    <scope>NUCLEOTIDE SEQUENCE</scope>
</reference>
<dbReference type="EMBL" id="HBUE01120524">
    <property type="protein sequence ID" value="CAG6492269.1"/>
    <property type="molecule type" value="Transcribed_RNA"/>
</dbReference>
<proteinExistence type="predicted"/>
<evidence type="ECO:0000313" key="1">
    <source>
        <dbReference type="EMBL" id="CAG6492269.1"/>
    </source>
</evidence>
<accession>A0A8D8G3F7</accession>
<name>A0A8D8G3F7_CULPI</name>
<dbReference type="EMBL" id="HBUE01251931">
    <property type="protein sequence ID" value="CAG6554692.1"/>
    <property type="molecule type" value="Transcribed_RNA"/>
</dbReference>
<organism evidence="1">
    <name type="scientific">Culex pipiens</name>
    <name type="common">House mosquito</name>
    <dbReference type="NCBI Taxonomy" id="7175"/>
    <lineage>
        <taxon>Eukaryota</taxon>
        <taxon>Metazoa</taxon>
        <taxon>Ecdysozoa</taxon>
        <taxon>Arthropoda</taxon>
        <taxon>Hexapoda</taxon>
        <taxon>Insecta</taxon>
        <taxon>Pterygota</taxon>
        <taxon>Neoptera</taxon>
        <taxon>Endopterygota</taxon>
        <taxon>Diptera</taxon>
        <taxon>Nematocera</taxon>
        <taxon>Culicoidea</taxon>
        <taxon>Culicidae</taxon>
        <taxon>Culicinae</taxon>
        <taxon>Culicini</taxon>
        <taxon>Culex</taxon>
        <taxon>Culex</taxon>
    </lineage>
</organism>
<dbReference type="AlphaFoldDB" id="A0A8D8G3F7"/>
<protein>
    <submittedName>
        <fullName evidence="1">(northern house mosquito) hypothetical protein</fullName>
    </submittedName>
</protein>